<dbReference type="Gene3D" id="3.30.70.270">
    <property type="match status" value="1"/>
</dbReference>
<protein>
    <recommendedName>
        <fullName evidence="3">ribonuclease H</fullName>
        <ecNumber evidence="3">3.1.26.4</ecNumber>
    </recommendedName>
</protein>
<evidence type="ECO:0000313" key="6">
    <source>
        <dbReference type="EMBL" id="KAI7806889.1"/>
    </source>
</evidence>
<dbReference type="AlphaFoldDB" id="A0A9W7WRA3"/>
<dbReference type="PANTHER" id="PTHR24559:SF440">
    <property type="entry name" value="RIBONUCLEASE H"/>
    <property type="match status" value="1"/>
</dbReference>
<dbReference type="InterPro" id="IPR016197">
    <property type="entry name" value="Chromo-like_dom_sf"/>
</dbReference>
<reference evidence="6" key="1">
    <citation type="submission" date="2021-02" db="EMBL/GenBank/DDBJ databases">
        <title>Comparative genomics reveals that relaxation of natural selection precedes convergent phenotypic evolution of cavefish.</title>
        <authorList>
            <person name="Peng Z."/>
        </authorList>
    </citation>
    <scope>NUCLEOTIDE SEQUENCE</scope>
    <source>
        <tissue evidence="6">Muscle</tissue>
    </source>
</reference>
<dbReference type="Pfam" id="PF00078">
    <property type="entry name" value="RVT_1"/>
    <property type="match status" value="1"/>
</dbReference>
<keyword evidence="7" id="KW-1185">Reference proteome</keyword>
<evidence type="ECO:0000259" key="4">
    <source>
        <dbReference type="PROSITE" id="PS50013"/>
    </source>
</evidence>
<comment type="subcellular location">
    <subcellularLocation>
        <location evidence="1">Nucleus</location>
    </subcellularLocation>
</comment>
<accession>A0A9W7WRA3</accession>
<dbReference type="Pfam" id="PF24626">
    <property type="entry name" value="SH3_Tf2-1"/>
    <property type="match status" value="1"/>
</dbReference>
<dbReference type="SUPFAM" id="SSF56672">
    <property type="entry name" value="DNA/RNA polymerases"/>
    <property type="match status" value="1"/>
</dbReference>
<dbReference type="GO" id="GO:0005634">
    <property type="term" value="C:nucleus"/>
    <property type="evidence" value="ECO:0007669"/>
    <property type="project" value="UniProtKB-SubCell"/>
</dbReference>
<dbReference type="InterPro" id="IPR023780">
    <property type="entry name" value="Chromo_domain"/>
</dbReference>
<evidence type="ECO:0000256" key="3">
    <source>
        <dbReference type="ARBA" id="ARBA00012180"/>
    </source>
</evidence>
<dbReference type="InterPro" id="IPR053134">
    <property type="entry name" value="RNA-dir_DNA_polymerase"/>
</dbReference>
<dbReference type="InterPro" id="IPR043128">
    <property type="entry name" value="Rev_trsase/Diguanyl_cyclase"/>
</dbReference>
<sequence>MPFGLSNSPAVFQTLVNDVLRDMVDRFVFVYLDDILVFSRNEIEHVQHVRRVFWSEFCRLLEATIKADAAVPSAHAFVRRCLRTWRIARRALIRTGKRNKASADRRRSKPPRYSCGQKVWLSTSDLPLRLPARKLGPRFIGQYTIAKVLNSVTIRLKLPPMLKRIHPIFHVSKNKPVVRSPLQPQTSAPPPPRLVEGSPAYTVRRLLDVRRRGRGHQYLVDWKGYGPEERCWVPARDILDRALIDTFHKRHP</sequence>
<comment type="similarity">
    <text evidence="2">Belongs to the beta type-B retroviral polymerase family. HERV class-II K(HML-2) pol subfamily.</text>
</comment>
<dbReference type="SUPFAM" id="SSF54160">
    <property type="entry name" value="Chromo domain-like"/>
    <property type="match status" value="1"/>
</dbReference>
<name>A0A9W7WRA3_TRIRA</name>
<dbReference type="Pfam" id="PF00385">
    <property type="entry name" value="Chromo"/>
    <property type="match status" value="1"/>
</dbReference>
<dbReference type="InterPro" id="IPR000953">
    <property type="entry name" value="Chromo/chromo_shadow_dom"/>
</dbReference>
<dbReference type="EMBL" id="JAFHDT010000008">
    <property type="protein sequence ID" value="KAI7806889.1"/>
    <property type="molecule type" value="Genomic_DNA"/>
</dbReference>
<dbReference type="Proteomes" id="UP001059041">
    <property type="component" value="Linkage Group LG8"/>
</dbReference>
<feature type="domain" description="Reverse transcriptase" evidence="5">
    <location>
        <begin position="1"/>
        <end position="82"/>
    </location>
</feature>
<dbReference type="GO" id="GO:0004523">
    <property type="term" value="F:RNA-DNA hybrid ribonuclease activity"/>
    <property type="evidence" value="ECO:0007669"/>
    <property type="project" value="UniProtKB-EC"/>
</dbReference>
<dbReference type="PROSITE" id="PS50013">
    <property type="entry name" value="CHROMO_2"/>
    <property type="match status" value="1"/>
</dbReference>
<dbReference type="InterPro" id="IPR056924">
    <property type="entry name" value="SH3_Tf2-1"/>
</dbReference>
<dbReference type="PROSITE" id="PS50878">
    <property type="entry name" value="RT_POL"/>
    <property type="match status" value="1"/>
</dbReference>
<evidence type="ECO:0000313" key="7">
    <source>
        <dbReference type="Proteomes" id="UP001059041"/>
    </source>
</evidence>
<organism evidence="6 7">
    <name type="scientific">Triplophysa rosa</name>
    <name type="common">Cave loach</name>
    <dbReference type="NCBI Taxonomy" id="992332"/>
    <lineage>
        <taxon>Eukaryota</taxon>
        <taxon>Metazoa</taxon>
        <taxon>Chordata</taxon>
        <taxon>Craniata</taxon>
        <taxon>Vertebrata</taxon>
        <taxon>Euteleostomi</taxon>
        <taxon>Actinopterygii</taxon>
        <taxon>Neopterygii</taxon>
        <taxon>Teleostei</taxon>
        <taxon>Ostariophysi</taxon>
        <taxon>Cypriniformes</taxon>
        <taxon>Nemacheilidae</taxon>
        <taxon>Triplophysa</taxon>
    </lineage>
</organism>
<dbReference type="EC" id="3.1.26.4" evidence="3"/>
<evidence type="ECO:0000256" key="1">
    <source>
        <dbReference type="ARBA" id="ARBA00004123"/>
    </source>
</evidence>
<dbReference type="Gene3D" id="2.40.50.40">
    <property type="match status" value="1"/>
</dbReference>
<feature type="domain" description="Chromo" evidence="4">
    <location>
        <begin position="201"/>
        <end position="252"/>
    </location>
</feature>
<dbReference type="InterPro" id="IPR043502">
    <property type="entry name" value="DNA/RNA_pol_sf"/>
</dbReference>
<dbReference type="SMART" id="SM00298">
    <property type="entry name" value="CHROMO"/>
    <property type="match status" value="1"/>
</dbReference>
<gene>
    <name evidence="6" type="ORF">IRJ41_013730</name>
</gene>
<evidence type="ECO:0000259" key="5">
    <source>
        <dbReference type="PROSITE" id="PS50878"/>
    </source>
</evidence>
<evidence type="ECO:0000256" key="2">
    <source>
        <dbReference type="ARBA" id="ARBA00010879"/>
    </source>
</evidence>
<dbReference type="InterPro" id="IPR000477">
    <property type="entry name" value="RT_dom"/>
</dbReference>
<dbReference type="PANTHER" id="PTHR24559">
    <property type="entry name" value="TRANSPOSON TY3-I GAG-POL POLYPROTEIN"/>
    <property type="match status" value="1"/>
</dbReference>
<proteinExistence type="inferred from homology"/>
<comment type="caution">
    <text evidence="6">The sequence shown here is derived from an EMBL/GenBank/DDBJ whole genome shotgun (WGS) entry which is preliminary data.</text>
</comment>